<keyword evidence="2 6" id="KW-0812">Transmembrane</keyword>
<keyword evidence="8" id="KW-1185">Reference proteome</keyword>
<dbReference type="GO" id="GO:0005886">
    <property type="term" value="C:plasma membrane"/>
    <property type="evidence" value="ECO:0007669"/>
    <property type="project" value="TreeGrafter"/>
</dbReference>
<comment type="subcellular location">
    <subcellularLocation>
        <location evidence="1">Membrane</location>
        <topology evidence="1">Multi-pass membrane protein</topology>
    </subcellularLocation>
</comment>
<keyword evidence="4 6" id="KW-0472">Membrane</keyword>
<protein>
    <recommendedName>
        <fullName evidence="9">Potassium channel domain-containing protein</fullName>
    </recommendedName>
</protein>
<dbReference type="PANTHER" id="PTHR11003:SF334">
    <property type="entry name" value="FI03418P"/>
    <property type="match status" value="1"/>
</dbReference>
<dbReference type="EnsemblMetazoa" id="AMIN007472-RA">
    <property type="protein sequence ID" value="AMIN007472-PA"/>
    <property type="gene ID" value="AMIN007472"/>
</dbReference>
<proteinExistence type="predicted"/>
<evidence type="ECO:0000256" key="2">
    <source>
        <dbReference type="ARBA" id="ARBA00022692"/>
    </source>
</evidence>
<evidence type="ECO:0000313" key="8">
    <source>
        <dbReference type="Proteomes" id="UP000075920"/>
    </source>
</evidence>
<evidence type="ECO:0000256" key="6">
    <source>
        <dbReference type="SAM" id="Phobius"/>
    </source>
</evidence>
<dbReference type="PANTHER" id="PTHR11003">
    <property type="entry name" value="POTASSIUM CHANNEL, SUBFAMILY K"/>
    <property type="match status" value="1"/>
</dbReference>
<dbReference type="GO" id="GO:0022841">
    <property type="term" value="F:potassium ion leak channel activity"/>
    <property type="evidence" value="ECO:0007669"/>
    <property type="project" value="TreeGrafter"/>
</dbReference>
<name>A0A182WAU4_9DIPT</name>
<keyword evidence="3 6" id="KW-1133">Transmembrane helix</keyword>
<evidence type="ECO:0000256" key="1">
    <source>
        <dbReference type="ARBA" id="ARBA00004141"/>
    </source>
</evidence>
<dbReference type="SUPFAM" id="SSF81324">
    <property type="entry name" value="Voltage-gated potassium channels"/>
    <property type="match status" value="1"/>
</dbReference>
<reference evidence="8" key="1">
    <citation type="submission" date="2013-03" db="EMBL/GenBank/DDBJ databases">
        <title>The Genome Sequence of Anopheles minimus MINIMUS1.</title>
        <authorList>
            <consortium name="The Broad Institute Genomics Platform"/>
            <person name="Neafsey D.E."/>
            <person name="Walton C."/>
            <person name="Walker B."/>
            <person name="Young S.K."/>
            <person name="Zeng Q."/>
            <person name="Gargeya S."/>
            <person name="Fitzgerald M."/>
            <person name="Haas B."/>
            <person name="Abouelleil A."/>
            <person name="Allen A.W."/>
            <person name="Alvarado L."/>
            <person name="Arachchi H.M."/>
            <person name="Berlin A.M."/>
            <person name="Chapman S.B."/>
            <person name="Gainer-Dewar J."/>
            <person name="Goldberg J."/>
            <person name="Griggs A."/>
            <person name="Gujja S."/>
            <person name="Hansen M."/>
            <person name="Howarth C."/>
            <person name="Imamovic A."/>
            <person name="Ireland A."/>
            <person name="Larimer J."/>
            <person name="McCowan C."/>
            <person name="Murphy C."/>
            <person name="Pearson M."/>
            <person name="Poon T.W."/>
            <person name="Priest M."/>
            <person name="Roberts A."/>
            <person name="Saif S."/>
            <person name="Shea T."/>
            <person name="Sisk P."/>
            <person name="Sykes S."/>
            <person name="Wortman J."/>
            <person name="Nusbaum C."/>
            <person name="Birren B."/>
        </authorList>
    </citation>
    <scope>NUCLEOTIDE SEQUENCE [LARGE SCALE GENOMIC DNA]</scope>
    <source>
        <strain evidence="8">MINIMUS1</strain>
    </source>
</reference>
<sequence>MSSRRSAPPPMQQLQPQMSISYGEPEKKQRSKCMSFVCCMWKVFTCIFSHVTLVATVVAYCFLGAFTFEHLEAENERNSFEKEILTAMKKDGWDGNEDVDQIQWTFFGALFYSIIVITTIGK</sequence>
<dbReference type="STRING" id="112268.A0A182WAU4"/>
<dbReference type="GO" id="GO:0030322">
    <property type="term" value="P:stabilization of membrane potential"/>
    <property type="evidence" value="ECO:0007669"/>
    <property type="project" value="TreeGrafter"/>
</dbReference>
<dbReference type="AlphaFoldDB" id="A0A182WAU4"/>
<dbReference type="Proteomes" id="UP000075920">
    <property type="component" value="Unassembled WGS sequence"/>
</dbReference>
<evidence type="ECO:0000313" key="7">
    <source>
        <dbReference type="EnsemblMetazoa" id="AMIN007472-PA"/>
    </source>
</evidence>
<feature type="transmembrane region" description="Helical" evidence="6">
    <location>
        <begin position="36"/>
        <end position="66"/>
    </location>
</feature>
<dbReference type="Gene3D" id="1.10.287.70">
    <property type="match status" value="1"/>
</dbReference>
<evidence type="ECO:0000256" key="5">
    <source>
        <dbReference type="SAM" id="MobiDB-lite"/>
    </source>
</evidence>
<dbReference type="InterPro" id="IPR003280">
    <property type="entry name" value="2pore_dom_K_chnl"/>
</dbReference>
<reference evidence="7" key="2">
    <citation type="submission" date="2020-05" db="UniProtKB">
        <authorList>
            <consortium name="EnsemblMetazoa"/>
        </authorList>
    </citation>
    <scope>IDENTIFICATION</scope>
    <source>
        <strain evidence="7">MINIMUS1</strain>
    </source>
</reference>
<accession>A0A182WAU4</accession>
<organism evidence="7 8">
    <name type="scientific">Anopheles minimus</name>
    <dbReference type="NCBI Taxonomy" id="112268"/>
    <lineage>
        <taxon>Eukaryota</taxon>
        <taxon>Metazoa</taxon>
        <taxon>Ecdysozoa</taxon>
        <taxon>Arthropoda</taxon>
        <taxon>Hexapoda</taxon>
        <taxon>Insecta</taxon>
        <taxon>Pterygota</taxon>
        <taxon>Neoptera</taxon>
        <taxon>Endopterygota</taxon>
        <taxon>Diptera</taxon>
        <taxon>Nematocera</taxon>
        <taxon>Culicoidea</taxon>
        <taxon>Culicidae</taxon>
        <taxon>Anophelinae</taxon>
        <taxon>Anopheles</taxon>
    </lineage>
</organism>
<evidence type="ECO:0008006" key="9">
    <source>
        <dbReference type="Google" id="ProtNLM"/>
    </source>
</evidence>
<dbReference type="VEuPathDB" id="VectorBase:AMIN007472"/>
<evidence type="ECO:0000256" key="4">
    <source>
        <dbReference type="ARBA" id="ARBA00023136"/>
    </source>
</evidence>
<feature type="transmembrane region" description="Helical" evidence="6">
    <location>
        <begin position="102"/>
        <end position="121"/>
    </location>
</feature>
<feature type="region of interest" description="Disordered" evidence="5">
    <location>
        <begin position="1"/>
        <end position="20"/>
    </location>
</feature>
<dbReference type="GO" id="GO:0015271">
    <property type="term" value="F:outward rectifier potassium channel activity"/>
    <property type="evidence" value="ECO:0007669"/>
    <property type="project" value="TreeGrafter"/>
</dbReference>
<evidence type="ECO:0000256" key="3">
    <source>
        <dbReference type="ARBA" id="ARBA00022989"/>
    </source>
</evidence>